<reference evidence="1 2" key="1">
    <citation type="submission" date="2019-09" db="EMBL/GenBank/DDBJ databases">
        <title>Bird 10,000 Genomes (B10K) Project - Family phase.</title>
        <authorList>
            <person name="Zhang G."/>
        </authorList>
    </citation>
    <scope>NUCLEOTIDE SEQUENCE [LARGE SCALE GENOMIC DNA]</scope>
    <source>
        <strain evidence="1">B10K-MSB-42743</strain>
        <tissue evidence="1">Heart</tissue>
    </source>
</reference>
<protein>
    <submittedName>
        <fullName evidence="1">T53G5 protein</fullName>
    </submittedName>
</protein>
<comment type="caution">
    <text evidence="1">The sequence shown here is derived from an EMBL/GenBank/DDBJ whole genome shotgun (WGS) entry which is preliminary data.</text>
</comment>
<dbReference type="OrthoDB" id="9120343at2759"/>
<evidence type="ECO:0000313" key="1">
    <source>
        <dbReference type="EMBL" id="NWI08219.1"/>
    </source>
</evidence>
<dbReference type="Proteomes" id="UP000545332">
    <property type="component" value="Unassembled WGS sequence"/>
</dbReference>
<dbReference type="EMBL" id="VWPX01000167">
    <property type="protein sequence ID" value="NWI08219.1"/>
    <property type="molecule type" value="Genomic_DNA"/>
</dbReference>
<organism evidence="1 2">
    <name type="scientific">Crypturellus soui</name>
    <dbReference type="NCBI Taxonomy" id="458187"/>
    <lineage>
        <taxon>Eukaryota</taxon>
        <taxon>Metazoa</taxon>
        <taxon>Chordata</taxon>
        <taxon>Craniata</taxon>
        <taxon>Vertebrata</taxon>
        <taxon>Euteleostomi</taxon>
        <taxon>Archelosauria</taxon>
        <taxon>Archosauria</taxon>
        <taxon>Dinosauria</taxon>
        <taxon>Saurischia</taxon>
        <taxon>Theropoda</taxon>
        <taxon>Coelurosauria</taxon>
        <taxon>Aves</taxon>
        <taxon>Palaeognathae</taxon>
        <taxon>Tinamiformes</taxon>
        <taxon>Tinamidae</taxon>
        <taxon>Crypturellus</taxon>
    </lineage>
</organism>
<evidence type="ECO:0000313" key="2">
    <source>
        <dbReference type="Proteomes" id="UP000545332"/>
    </source>
</evidence>
<feature type="non-terminal residue" evidence="1">
    <location>
        <position position="145"/>
    </location>
</feature>
<proteinExistence type="predicted"/>
<dbReference type="PANTHER" id="PTHR15562:SF0">
    <property type="entry name" value="TP53-TARGET GENE 5 PROTEIN"/>
    <property type="match status" value="1"/>
</dbReference>
<dbReference type="PANTHER" id="PTHR15562">
    <property type="entry name" value="TP53-TARGET GENE 5 PROTEIN"/>
    <property type="match status" value="1"/>
</dbReference>
<feature type="non-terminal residue" evidence="1">
    <location>
        <position position="1"/>
    </location>
</feature>
<dbReference type="AlphaFoldDB" id="A0A7K4JW54"/>
<accession>A0A7K4JW54</accession>
<keyword evidence="2" id="KW-1185">Reference proteome</keyword>
<gene>
    <name evidence="1" type="primary">Tp53tg5</name>
    <name evidence="1" type="ORF">CRYSOU_R09825</name>
</gene>
<dbReference type="Pfam" id="PF15331">
    <property type="entry name" value="TP53IP5"/>
    <property type="match status" value="2"/>
</dbReference>
<sequence>QVLRELVLLRLLRRENRRIARLHALALRCWKALRARRAATLQPTPGGCPVSPTREHDLLLEHAEDTASSPVGDTECGATMDPSAVMGLGTAEASERDLLGALPQRVLVPAPKVLCRPSAQRWVKPCCTRSCSGSLGHVLATRYPQ</sequence>
<dbReference type="InterPro" id="IPR029290">
    <property type="entry name" value="TP53TG5"/>
</dbReference>
<name>A0A7K4JW54_9AVES</name>